<name>A0AAE4RAZ5_MYCIT</name>
<dbReference type="Proteomes" id="UP001187143">
    <property type="component" value="Unassembled WGS sequence"/>
</dbReference>
<dbReference type="AlphaFoldDB" id="A0AAE4RAZ5"/>
<evidence type="ECO:0000313" key="2">
    <source>
        <dbReference type="Proteomes" id="UP001187143"/>
    </source>
</evidence>
<organism evidence="1 2">
    <name type="scientific">Mycobacterium intracellulare</name>
    <dbReference type="NCBI Taxonomy" id="1767"/>
    <lineage>
        <taxon>Bacteria</taxon>
        <taxon>Bacillati</taxon>
        <taxon>Actinomycetota</taxon>
        <taxon>Actinomycetes</taxon>
        <taxon>Mycobacteriales</taxon>
        <taxon>Mycobacteriaceae</taxon>
        <taxon>Mycobacterium</taxon>
        <taxon>Mycobacterium avium complex (MAC)</taxon>
    </lineage>
</organism>
<dbReference type="EMBL" id="JAWLLD010000001">
    <property type="protein sequence ID" value="MDV7010794.1"/>
    <property type="molecule type" value="Genomic_DNA"/>
</dbReference>
<evidence type="ECO:0000313" key="1">
    <source>
        <dbReference type="EMBL" id="MDV7010794.1"/>
    </source>
</evidence>
<gene>
    <name evidence="1" type="ORF">R4F53_00535</name>
</gene>
<sequence>MKYAVRYPRSGIHRCPFGKKQAELICFLAIRAGIDAKIATSTDGKVWVY</sequence>
<protein>
    <submittedName>
        <fullName evidence="1">Uncharacterized protein</fullName>
    </submittedName>
</protein>
<comment type="caution">
    <text evidence="1">The sequence shown here is derived from an EMBL/GenBank/DDBJ whole genome shotgun (WGS) entry which is preliminary data.</text>
</comment>
<accession>A0AAE4RAZ5</accession>
<dbReference type="RefSeq" id="WP_317727103.1">
    <property type="nucleotide sequence ID" value="NZ_JAWLLC010000002.1"/>
</dbReference>
<reference evidence="1" key="1">
    <citation type="submission" date="2023-10" db="EMBL/GenBank/DDBJ databases">
        <title>Characterization and genome sequence of Mycobacterium intracellulare ABSURDO, a novel pathogenic isolate with three colony morphotypes that vary in growth and acid-fastness.</title>
        <authorList>
            <person name="Jude B.A."/>
            <person name="Robinson R.T."/>
        </authorList>
    </citation>
    <scope>NUCLEOTIDE SEQUENCE</scope>
    <source>
        <strain evidence="1">ABSURDO Component B</strain>
    </source>
</reference>
<proteinExistence type="predicted"/>